<gene>
    <name evidence="3" type="ORF">DUNSADRAFT_1318</name>
</gene>
<comment type="caution">
    <text evidence="3">The sequence shown here is derived from an EMBL/GenBank/DDBJ whole genome shotgun (WGS) entry which is preliminary data.</text>
</comment>
<feature type="compositionally biased region" description="Low complexity" evidence="2">
    <location>
        <begin position="756"/>
        <end position="766"/>
    </location>
</feature>
<keyword evidence="1" id="KW-0175">Coiled coil</keyword>
<feature type="region of interest" description="Disordered" evidence="2">
    <location>
        <begin position="254"/>
        <end position="295"/>
    </location>
</feature>
<feature type="region of interest" description="Disordered" evidence="2">
    <location>
        <begin position="645"/>
        <end position="689"/>
    </location>
</feature>
<organism evidence="3 4">
    <name type="scientific">Dunaliella salina</name>
    <name type="common">Green alga</name>
    <name type="synonym">Protococcus salinus</name>
    <dbReference type="NCBI Taxonomy" id="3046"/>
    <lineage>
        <taxon>Eukaryota</taxon>
        <taxon>Viridiplantae</taxon>
        <taxon>Chlorophyta</taxon>
        <taxon>core chlorophytes</taxon>
        <taxon>Chlorophyceae</taxon>
        <taxon>CS clade</taxon>
        <taxon>Chlamydomonadales</taxon>
        <taxon>Dunaliellaceae</taxon>
        <taxon>Dunaliella</taxon>
    </lineage>
</organism>
<dbReference type="EMBL" id="MU070590">
    <property type="protein sequence ID" value="KAF5827104.1"/>
    <property type="molecule type" value="Genomic_DNA"/>
</dbReference>
<evidence type="ECO:0000256" key="2">
    <source>
        <dbReference type="SAM" id="MobiDB-lite"/>
    </source>
</evidence>
<name>A0ABQ7FXM3_DUNSA</name>
<feature type="compositionally biased region" description="Basic and acidic residues" evidence="2">
    <location>
        <begin position="442"/>
        <end position="455"/>
    </location>
</feature>
<evidence type="ECO:0000313" key="3">
    <source>
        <dbReference type="EMBL" id="KAF5827104.1"/>
    </source>
</evidence>
<feature type="coiled-coil region" evidence="1">
    <location>
        <begin position="115"/>
        <end position="142"/>
    </location>
</feature>
<reference evidence="3" key="1">
    <citation type="submission" date="2017-08" db="EMBL/GenBank/DDBJ databases">
        <authorList>
            <person name="Polle J.E."/>
            <person name="Barry K."/>
            <person name="Cushman J."/>
            <person name="Schmutz J."/>
            <person name="Tran D."/>
            <person name="Hathwaick L.T."/>
            <person name="Yim W.C."/>
            <person name="Jenkins J."/>
            <person name="Mckie-Krisberg Z.M."/>
            <person name="Prochnik S."/>
            <person name="Lindquist E."/>
            <person name="Dockter R.B."/>
            <person name="Adam C."/>
            <person name="Molina H."/>
            <person name="Bunkerborg J."/>
            <person name="Jin E."/>
            <person name="Buchheim M."/>
            <person name="Magnuson J."/>
        </authorList>
    </citation>
    <scope>NUCLEOTIDE SEQUENCE</scope>
    <source>
        <strain evidence="3">CCAP 19/18</strain>
    </source>
</reference>
<evidence type="ECO:0000313" key="4">
    <source>
        <dbReference type="Proteomes" id="UP000815325"/>
    </source>
</evidence>
<feature type="compositionally biased region" description="Low complexity" evidence="2">
    <location>
        <begin position="413"/>
        <end position="426"/>
    </location>
</feature>
<dbReference type="Proteomes" id="UP000815325">
    <property type="component" value="Unassembled WGS sequence"/>
</dbReference>
<feature type="region of interest" description="Disordered" evidence="2">
    <location>
        <begin position="803"/>
        <end position="822"/>
    </location>
</feature>
<feature type="compositionally biased region" description="Low complexity" evidence="2">
    <location>
        <begin position="811"/>
        <end position="821"/>
    </location>
</feature>
<feature type="region of interest" description="Disordered" evidence="2">
    <location>
        <begin position="556"/>
        <end position="620"/>
    </location>
</feature>
<accession>A0ABQ7FXM3</accession>
<evidence type="ECO:0000256" key="1">
    <source>
        <dbReference type="SAM" id="Coils"/>
    </source>
</evidence>
<protein>
    <submittedName>
        <fullName evidence="3">Uncharacterized protein</fullName>
    </submittedName>
</protein>
<feature type="region of interest" description="Disordered" evidence="2">
    <location>
        <begin position="1"/>
        <end position="22"/>
    </location>
</feature>
<feature type="region of interest" description="Disordered" evidence="2">
    <location>
        <begin position="756"/>
        <end position="775"/>
    </location>
</feature>
<sequence>MAVDAGQLSGQPTTMISKDEPKNSSVQVVLNISTEEMQSKIDAADLAARQAIYERNLLAHQLEADSRERMRLQAGLKELALQHKRVVRAAMAAELEASGLRQQAADASAAASAAQAQAVQAVQAAQQQLALLQAQQQQLLQSQQTILGGQGLMQRGVVGGPATPYIGADGKLMSMPMQGLGVNPFMLGTLGGGPPSASEARHTSRESNADLTEGLFDDFDLGGPHGSYHSQPRAPNLFAPEVYSYPYGPGYGSSRKRLSTSSAPGGNLPVPSPAGTRRDYQFAPQQPGGRATGPRRTVDLANLADMEGVGAQGAAAAAAAREASQAAAAAAKGAAAKAGEASADEPQSVRMEPHTAARVATQAAKGTMIRASDRLAAVRAEDTAPASTTAESNTTHGDLSTTQLADREPSEVGGATDEGATTTATEEGTEDTISTTTVFPDGNKHPSLEKARGETSRPSTPPHSAIDEAPELEAAAQPQNTHSDRDSSSQAPSQMTGEGAASIEADIQRRPPTSPPFEAASFPEARTPMENALSEVQEAMGHMYHTQSDSVLARHGNLHAPPLQSPPPVHNVPSAPDLREKDSSTPSDVYLPMLGGAKGVSESSTPSLGMGGNHASKEPSTFEHMPLRDQLLKLSTCNVIGEGAARSSKYGGSPPSSTPVNALVGSPGGRTWGAPQASPGGMRKVSSDGKALAASQLLSHSPFVPSKHQLANEDAPASGSAAEQQILAAAAAAAAAAATRPIKTLLLQLQSSRSWQQQQQQQQQQSGPSKRPSSKLSCKAADLFSAAAAAAAAIAAISSAANAADTGSITSSSSSSSSSSSQMEGARSCVFKQGLQQESSIQFQL</sequence>
<keyword evidence="4" id="KW-1185">Reference proteome</keyword>
<feature type="compositionally biased region" description="Polar residues" evidence="2">
    <location>
        <begin position="385"/>
        <end position="404"/>
    </location>
</feature>
<proteinExistence type="predicted"/>
<feature type="region of interest" description="Disordered" evidence="2">
    <location>
        <begin position="377"/>
        <end position="500"/>
    </location>
</feature>